<evidence type="ECO:0000313" key="2">
    <source>
        <dbReference type="Proteomes" id="UP000019423"/>
    </source>
</evidence>
<dbReference type="HOGENOM" id="CLU_3099681_0_0_10"/>
<protein>
    <submittedName>
        <fullName evidence="1">Uncharacterized protein</fullName>
    </submittedName>
</protein>
<dbReference type="KEGG" id="hsw:Hsw_1206"/>
<proteinExistence type="predicted"/>
<dbReference type="Proteomes" id="UP000019423">
    <property type="component" value="Chromosome"/>
</dbReference>
<evidence type="ECO:0000313" key="1">
    <source>
        <dbReference type="EMBL" id="AHJ96801.1"/>
    </source>
</evidence>
<gene>
    <name evidence="1" type="ORF">Hsw_1206</name>
</gene>
<name>W8F2I8_9BACT</name>
<keyword evidence="2" id="KW-1185">Reference proteome</keyword>
<sequence length="51" mass="5782">MATNSVMHLPATFSKLDQLIKRRAATNLGLLMKRIQLQGLCLGWKSQEKQL</sequence>
<dbReference type="PATRIC" id="fig|1227739.3.peg.1447"/>
<accession>W8F2I8</accession>
<reference evidence="1 2" key="1">
    <citation type="submission" date="2014-01" db="EMBL/GenBank/DDBJ databases">
        <title>Complete genome sequence of ionizing-radiation resistance bacterium Hymenobacter swuensis DY53.</title>
        <authorList>
            <person name="Jung J.-H."/>
            <person name="Jeong S.-W."/>
            <person name="Joe M.-H."/>
            <person name="Cho y.-j."/>
            <person name="Kim M.-K."/>
            <person name="Lim S.-Y."/>
        </authorList>
    </citation>
    <scope>NUCLEOTIDE SEQUENCE [LARGE SCALE GENOMIC DNA]</scope>
    <source>
        <strain evidence="1 2">DY53</strain>
    </source>
</reference>
<dbReference type="AlphaFoldDB" id="W8F2I8"/>
<organism evidence="1 2">
    <name type="scientific">Hymenobacter swuensis DY53</name>
    <dbReference type="NCBI Taxonomy" id="1227739"/>
    <lineage>
        <taxon>Bacteria</taxon>
        <taxon>Pseudomonadati</taxon>
        <taxon>Bacteroidota</taxon>
        <taxon>Cytophagia</taxon>
        <taxon>Cytophagales</taxon>
        <taxon>Hymenobacteraceae</taxon>
        <taxon>Hymenobacter</taxon>
    </lineage>
</organism>
<dbReference type="EMBL" id="CP007145">
    <property type="protein sequence ID" value="AHJ96801.1"/>
    <property type="molecule type" value="Genomic_DNA"/>
</dbReference>